<dbReference type="AlphaFoldDB" id="A0A1Y4DHG0"/>
<evidence type="ECO:0000256" key="4">
    <source>
        <dbReference type="ARBA" id="ARBA00022475"/>
    </source>
</evidence>
<dbReference type="GO" id="GO:0046872">
    <property type="term" value="F:metal ion binding"/>
    <property type="evidence" value="ECO:0007669"/>
    <property type="project" value="UniProtKB-KW"/>
</dbReference>
<evidence type="ECO:0000256" key="3">
    <source>
        <dbReference type="ARBA" id="ARBA00022448"/>
    </source>
</evidence>
<proteinExistence type="inferred from homology"/>
<feature type="transmembrane region" description="Helical" evidence="13">
    <location>
        <begin position="36"/>
        <end position="53"/>
    </location>
</feature>
<feature type="transmembrane region" description="Helical" evidence="13">
    <location>
        <begin position="177"/>
        <end position="198"/>
    </location>
</feature>
<dbReference type="RefSeq" id="WP_087288930.1">
    <property type="nucleotide sequence ID" value="NZ_NFJD01000004.1"/>
</dbReference>
<dbReference type="NCBIfam" id="NF003243">
    <property type="entry name" value="PRK04201.1"/>
    <property type="match status" value="1"/>
</dbReference>
<feature type="transmembrane region" description="Helical" evidence="13">
    <location>
        <begin position="140"/>
        <end position="157"/>
    </location>
</feature>
<evidence type="ECO:0000256" key="8">
    <source>
        <dbReference type="ARBA" id="ARBA00022906"/>
    </source>
</evidence>
<comment type="subcellular location">
    <subcellularLocation>
        <location evidence="1 13">Cell membrane</location>
        <topology evidence="1 13">Multi-pass membrane protein</topology>
    </subcellularLocation>
</comment>
<gene>
    <name evidence="13" type="primary">zupT</name>
    <name evidence="14" type="ORF">B5F75_05865</name>
</gene>
<keyword evidence="12 13" id="KW-0472">Membrane</keyword>
<comment type="function">
    <text evidence="13">Mediates zinc uptake. May also transport other divalent cations.</text>
</comment>
<evidence type="ECO:0000256" key="10">
    <source>
        <dbReference type="ARBA" id="ARBA00023004"/>
    </source>
</evidence>
<dbReference type="GO" id="GO:0005385">
    <property type="term" value="F:zinc ion transmembrane transporter activity"/>
    <property type="evidence" value="ECO:0007669"/>
    <property type="project" value="UniProtKB-UniRule"/>
</dbReference>
<name>A0A1Y4DHG0_9BACT</name>
<feature type="binding site" description="M1 metal binding site" evidence="13">
    <location>
        <position position="154"/>
    </location>
    <ligand>
        <name>Zn(2+)</name>
        <dbReference type="ChEBI" id="CHEBI:29105"/>
    </ligand>
</feature>
<keyword evidence="10" id="KW-0408">Iron</keyword>
<feature type="binding site" description="M2 metal binding site" evidence="13">
    <location>
        <position position="187"/>
    </location>
    <ligand>
        <name>Fe(2+)</name>
        <dbReference type="ChEBI" id="CHEBI:29033"/>
    </ligand>
</feature>
<comment type="catalytic activity">
    <reaction evidence="13">
        <text>Zn(2+)(in) = Zn(2+)(out)</text>
        <dbReference type="Rhea" id="RHEA:29351"/>
        <dbReference type="ChEBI" id="CHEBI:29105"/>
    </reaction>
</comment>
<evidence type="ECO:0000256" key="5">
    <source>
        <dbReference type="ARBA" id="ARBA00022692"/>
    </source>
</evidence>
<feature type="transmembrane region" description="Helical" evidence="13">
    <location>
        <begin position="239"/>
        <end position="256"/>
    </location>
</feature>
<feature type="binding site" description="M2 metal binding site" evidence="13">
    <location>
        <position position="126"/>
    </location>
    <ligand>
        <name>Fe(2+)</name>
        <dbReference type="ChEBI" id="CHEBI:29033"/>
    </ligand>
</feature>
<keyword evidence="15" id="KW-1185">Reference proteome</keyword>
<feature type="binding site" description="M2 metal binding site" evidence="13">
    <location>
        <position position="129"/>
    </location>
    <ligand>
        <name>Fe(2+)</name>
        <dbReference type="ChEBI" id="CHEBI:29033"/>
    </ligand>
</feature>
<keyword evidence="7 13" id="KW-0862">Zinc</keyword>
<sequence>MEQSILTAFTLSFLAGAATAVGGALAFVIKRENLSVLSLGLGFSAGVMIYVSFMEILPQATQALGLLFGEKPGAWAATGLFFAGIVLAWLIDTLLPSHHLEQHTLDQSAKLKHLGLFTALALAIHNFPEGLATFMASMQDATLGVSIAVAVAIHNIPEGIAVALPVFHATGNRKQAFWYSAGSGMAEPVGAVLGFFLLKSVLQETAFGVLFGLIAGIMVYIALDELLPTAHEYGDGHKVIWGVVGGMMVMAVSLLLF</sequence>
<evidence type="ECO:0000313" key="14">
    <source>
        <dbReference type="EMBL" id="OUO56358.1"/>
    </source>
</evidence>
<dbReference type="InterPro" id="IPR003689">
    <property type="entry name" value="ZIP"/>
</dbReference>
<evidence type="ECO:0000313" key="15">
    <source>
        <dbReference type="Proteomes" id="UP000196368"/>
    </source>
</evidence>
<comment type="similarity">
    <text evidence="2 13">Belongs to the ZIP transporter (TC 2.A.5) family. ZupT subfamily.</text>
</comment>
<accession>A0A1Y4DHG0</accession>
<keyword evidence="4 13" id="KW-1003">Cell membrane</keyword>
<feature type="transmembrane region" description="Helical" evidence="13">
    <location>
        <begin position="205"/>
        <end position="223"/>
    </location>
</feature>
<keyword evidence="9 13" id="KW-1133">Transmembrane helix</keyword>
<dbReference type="InterPro" id="IPR023498">
    <property type="entry name" value="Zn_transptr_ZupT"/>
</dbReference>
<organism evidence="14 15">
    <name type="scientific">Candidatus Avelusimicrobium gallicola</name>
    <dbReference type="NCBI Taxonomy" id="2562704"/>
    <lineage>
        <taxon>Bacteria</taxon>
        <taxon>Pseudomonadati</taxon>
        <taxon>Elusimicrobiota</taxon>
        <taxon>Elusimicrobia</taxon>
        <taxon>Elusimicrobiales</taxon>
        <taxon>Elusimicrobiaceae</taxon>
        <taxon>Candidatus Avelusimicrobium</taxon>
    </lineage>
</organism>
<feature type="transmembrane region" description="Helical" evidence="13">
    <location>
        <begin position="74"/>
        <end position="91"/>
    </location>
</feature>
<keyword evidence="11 13" id="KW-0406">Ion transport</keyword>
<evidence type="ECO:0000256" key="12">
    <source>
        <dbReference type="ARBA" id="ARBA00023136"/>
    </source>
</evidence>
<keyword evidence="3 13" id="KW-0813">Transport</keyword>
<dbReference type="HAMAP" id="MF_00548">
    <property type="entry name" value="ZupT"/>
    <property type="match status" value="1"/>
</dbReference>
<dbReference type="PANTHER" id="PTHR11040">
    <property type="entry name" value="ZINC/IRON TRANSPORTER"/>
    <property type="match status" value="1"/>
</dbReference>
<dbReference type="PANTHER" id="PTHR11040:SF205">
    <property type="entry name" value="ZINC TRANSPORTER ZUPT"/>
    <property type="match status" value="1"/>
</dbReference>
<dbReference type="EMBL" id="NFJD01000004">
    <property type="protein sequence ID" value="OUO56358.1"/>
    <property type="molecule type" value="Genomic_DNA"/>
</dbReference>
<evidence type="ECO:0000256" key="11">
    <source>
        <dbReference type="ARBA" id="ARBA00023065"/>
    </source>
</evidence>
<keyword evidence="8 13" id="KW-0864">Zinc transport</keyword>
<feature type="binding site" description="M2 metal binding site" evidence="13">
    <location>
        <position position="155"/>
    </location>
    <ligand>
        <name>Fe(2+)</name>
        <dbReference type="ChEBI" id="CHEBI:29033"/>
    </ligand>
</feature>
<keyword evidence="5 13" id="KW-0812">Transmembrane</keyword>
<feature type="binding site" description="M1 metal binding site" evidence="13">
    <location>
        <position position="158"/>
    </location>
    <ligand>
        <name>Zn(2+)</name>
        <dbReference type="ChEBI" id="CHEBI:29105"/>
    </ligand>
</feature>
<dbReference type="Pfam" id="PF02535">
    <property type="entry name" value="Zip"/>
    <property type="match status" value="1"/>
</dbReference>
<evidence type="ECO:0000256" key="2">
    <source>
        <dbReference type="ARBA" id="ARBA00009703"/>
    </source>
</evidence>
<reference evidence="15" key="1">
    <citation type="submission" date="2017-04" db="EMBL/GenBank/DDBJ databases">
        <title>Function of individual gut microbiota members based on whole genome sequencing of pure cultures obtained from chicken caecum.</title>
        <authorList>
            <person name="Medvecky M."/>
            <person name="Cejkova D."/>
            <person name="Polansky O."/>
            <person name="Karasova D."/>
            <person name="Kubasova T."/>
            <person name="Cizek A."/>
            <person name="Rychlik I."/>
        </authorList>
    </citation>
    <scope>NUCLEOTIDE SEQUENCE [LARGE SCALE GENOMIC DNA]</scope>
    <source>
        <strain evidence="15">An273</strain>
    </source>
</reference>
<protein>
    <recommendedName>
        <fullName evidence="13">Zinc transporter ZupT</fullName>
    </recommendedName>
</protein>
<comment type="caution">
    <text evidence="13">Lacks conserved residue(s) required for the propagation of feature annotation.</text>
</comment>
<evidence type="ECO:0000256" key="1">
    <source>
        <dbReference type="ARBA" id="ARBA00004651"/>
    </source>
</evidence>
<evidence type="ECO:0000256" key="9">
    <source>
        <dbReference type="ARBA" id="ARBA00022989"/>
    </source>
</evidence>
<keyword evidence="6" id="KW-0479">Metal-binding</keyword>
<evidence type="ECO:0000256" key="7">
    <source>
        <dbReference type="ARBA" id="ARBA00022833"/>
    </source>
</evidence>
<feature type="binding site" description="M1 metal binding site" evidence="13">
    <location>
        <position position="129"/>
    </location>
    <ligand>
        <name>Zn(2+)</name>
        <dbReference type="ChEBI" id="CHEBI:29105"/>
    </ligand>
</feature>
<evidence type="ECO:0000256" key="6">
    <source>
        <dbReference type="ARBA" id="ARBA00022723"/>
    </source>
</evidence>
<dbReference type="GO" id="GO:0005886">
    <property type="term" value="C:plasma membrane"/>
    <property type="evidence" value="ECO:0007669"/>
    <property type="project" value="UniProtKB-SubCell"/>
</dbReference>
<feature type="binding site" description="M2 metal binding site" evidence="13">
    <location>
        <position position="158"/>
    </location>
    <ligand>
        <name>Fe(2+)</name>
        <dbReference type="ChEBI" id="CHEBI:29033"/>
    </ligand>
</feature>
<dbReference type="Proteomes" id="UP000196368">
    <property type="component" value="Unassembled WGS sequence"/>
</dbReference>
<dbReference type="OrthoDB" id="9787346at2"/>
<comment type="caution">
    <text evidence="14">The sequence shown here is derived from an EMBL/GenBank/DDBJ whole genome shotgun (WGS) entry which is preliminary data.</text>
</comment>
<evidence type="ECO:0000256" key="13">
    <source>
        <dbReference type="HAMAP-Rule" id="MF_00548"/>
    </source>
</evidence>